<dbReference type="Proteomes" id="UP000531561">
    <property type="component" value="Unassembled WGS sequence"/>
</dbReference>
<dbReference type="SUPFAM" id="SSF75304">
    <property type="entry name" value="Amidase signature (AS) enzymes"/>
    <property type="match status" value="1"/>
</dbReference>
<protein>
    <submittedName>
        <fullName evidence="3">Putative glutamyl-trna amidotransferase subunit a protein</fullName>
    </submittedName>
</protein>
<dbReference type="InterPro" id="IPR000120">
    <property type="entry name" value="Amidase"/>
</dbReference>
<keyword evidence="3" id="KW-0808">Transferase</keyword>
<evidence type="ECO:0000259" key="2">
    <source>
        <dbReference type="Pfam" id="PF01425"/>
    </source>
</evidence>
<accession>A0A8H6AKD2</accession>
<organism evidence="3 4">
    <name type="scientific">Botrytis fragariae</name>
    <dbReference type="NCBI Taxonomy" id="1964551"/>
    <lineage>
        <taxon>Eukaryota</taxon>
        <taxon>Fungi</taxon>
        <taxon>Dikarya</taxon>
        <taxon>Ascomycota</taxon>
        <taxon>Pezizomycotina</taxon>
        <taxon>Leotiomycetes</taxon>
        <taxon>Helotiales</taxon>
        <taxon>Sclerotiniaceae</taxon>
        <taxon>Botrytis</taxon>
    </lineage>
</organism>
<dbReference type="GO" id="GO:0016740">
    <property type="term" value="F:transferase activity"/>
    <property type="evidence" value="ECO:0007669"/>
    <property type="project" value="UniProtKB-KW"/>
</dbReference>
<dbReference type="EMBL" id="JABFCT010000017">
    <property type="protein sequence ID" value="KAF5869318.1"/>
    <property type="molecule type" value="Genomic_DNA"/>
</dbReference>
<comment type="similarity">
    <text evidence="1">Belongs to the amidase family.</text>
</comment>
<reference evidence="3 4" key="1">
    <citation type="journal article" date="2020" name="Phytopathology">
        <title>A high-quality genome resource of Botrytis fragariae, a new and rapidly spreading fungal pathogen causing strawberry gray mold in the U.S.A.</title>
        <authorList>
            <person name="Wu Y."/>
            <person name="Saski C.A."/>
            <person name="Schnabel G."/>
            <person name="Xiao S."/>
            <person name="Hu M."/>
        </authorList>
    </citation>
    <scope>NUCLEOTIDE SEQUENCE [LARGE SCALE GENOMIC DNA]</scope>
    <source>
        <strain evidence="3 4">BVB16</strain>
    </source>
</reference>
<dbReference type="PANTHER" id="PTHR11895:SF67">
    <property type="entry name" value="AMIDASE DOMAIN-CONTAINING PROTEIN"/>
    <property type="match status" value="1"/>
</dbReference>
<comment type="caution">
    <text evidence="3">The sequence shown here is derived from an EMBL/GenBank/DDBJ whole genome shotgun (WGS) entry which is preliminary data.</text>
</comment>
<dbReference type="GeneID" id="59265147"/>
<proteinExistence type="inferred from homology"/>
<dbReference type="AlphaFoldDB" id="A0A8H6AKD2"/>
<dbReference type="InterPro" id="IPR020556">
    <property type="entry name" value="Amidase_CS"/>
</dbReference>
<evidence type="ECO:0000256" key="1">
    <source>
        <dbReference type="ARBA" id="ARBA00009199"/>
    </source>
</evidence>
<dbReference type="InterPro" id="IPR036928">
    <property type="entry name" value="AS_sf"/>
</dbReference>
<dbReference type="OrthoDB" id="421993at2759"/>
<dbReference type="PROSITE" id="PS00571">
    <property type="entry name" value="AMIDASES"/>
    <property type="match status" value="1"/>
</dbReference>
<name>A0A8H6AKD2_9HELO</name>
<dbReference type="RefSeq" id="XP_037188267.1">
    <property type="nucleotide sequence ID" value="XM_037341455.1"/>
</dbReference>
<gene>
    <name evidence="3" type="ORF">Bfra_011125</name>
</gene>
<feature type="domain" description="Amidase" evidence="2">
    <location>
        <begin position="195"/>
        <end position="370"/>
    </location>
</feature>
<evidence type="ECO:0000313" key="3">
    <source>
        <dbReference type="EMBL" id="KAF5869318.1"/>
    </source>
</evidence>
<dbReference type="Pfam" id="PF01425">
    <property type="entry name" value="Amidase"/>
    <property type="match status" value="1"/>
</dbReference>
<dbReference type="InterPro" id="IPR023631">
    <property type="entry name" value="Amidase_dom"/>
</dbReference>
<keyword evidence="4" id="KW-1185">Reference proteome</keyword>
<dbReference type="PANTHER" id="PTHR11895">
    <property type="entry name" value="TRANSAMIDASE"/>
    <property type="match status" value="1"/>
</dbReference>
<dbReference type="Gene3D" id="3.90.1300.10">
    <property type="entry name" value="Amidase signature (AS) domain"/>
    <property type="match status" value="1"/>
</dbReference>
<evidence type="ECO:0000313" key="4">
    <source>
        <dbReference type="Proteomes" id="UP000531561"/>
    </source>
</evidence>
<sequence length="537" mass="58504">MSQSLDSKEQPPLAYHWFLLGWIVSKFEFIQRFLYTTAGFNVLRELDLGHAKERWTPNVVPIASEADLPYIPNIDPSSFQDLLNNIPGRYHTVLDYHAKYLSKELTPLAVIESLLPLIRREVTVPSHHSLSFIAKNVSSVLAAAKESTAHFAAGKSFGILDGVPTAIKDSSDIAGYQTTNGRAENDAFPIAETTTCMYEYGTDTTGLNPNWGTPQNPHNKKYYPGGSSSGSACAVAAGLMPFAFGADGGGSIRIPTAFCGIYGFKPTFGRLEDIGSTVAVTGPLAATMTDLEAMYRVMAQPDPSEPTGQFFAPPSTNLTAISQAKTIGIYKPWFARADDSVLEPCQNAVDYFQNELGYTVVPIEIPYISAGQKAHLADLNPANKIALGVGAQTTAQDYPLAQQMRNILMQHLAFLFKKYPGLLIVTPTCPMPGWDIKSERDLKYGSTNGNLTFRSVEYVWIANLCGNPAINVPVDPVETAGEGKIPIGLMAMDDWGSEDQLLGWGREAEIYLNHVYEGGRKRPNGEGWVDVFKLASG</sequence>